<evidence type="ECO:0000313" key="2">
    <source>
        <dbReference type="Proteomes" id="UP000745859"/>
    </source>
</evidence>
<proteinExistence type="predicted"/>
<gene>
    <name evidence="1" type="ORF">FHR24_003046</name>
</gene>
<comment type="caution">
    <text evidence="1">The sequence shown here is derived from an EMBL/GenBank/DDBJ whole genome shotgun (WGS) entry which is preliminary data.</text>
</comment>
<keyword evidence="2" id="KW-1185">Reference proteome</keyword>
<sequence length="146" mass="16388">MKNKIILIVFLGVCSVSFGQQTITWQDLAKVKFTEKYFPALKETFLYPHFSVSVKSLEGKQVQLKGYFLDVDPQGKLYVLSKGPMSSCFFCGEGGPETAVEIQLASAANFKTDDVLVVTGTLYLNADDIEHFNYILKDCRAKRIDK</sequence>
<dbReference type="RefSeq" id="WP_167190889.1">
    <property type="nucleotide sequence ID" value="NZ_JAASQL010000008.1"/>
</dbReference>
<evidence type="ECO:0000313" key="1">
    <source>
        <dbReference type="EMBL" id="NIJ46557.1"/>
    </source>
</evidence>
<dbReference type="Proteomes" id="UP000745859">
    <property type="component" value="Unassembled WGS sequence"/>
</dbReference>
<dbReference type="EMBL" id="JAASQL010000008">
    <property type="protein sequence ID" value="NIJ46557.1"/>
    <property type="molecule type" value="Genomic_DNA"/>
</dbReference>
<protein>
    <recommendedName>
        <fullName evidence="3">DUF3299 domain-containing protein</fullName>
    </recommendedName>
</protein>
<evidence type="ECO:0008006" key="3">
    <source>
        <dbReference type="Google" id="ProtNLM"/>
    </source>
</evidence>
<name>A0ABX0UCK5_9FLAO</name>
<reference evidence="1 2" key="1">
    <citation type="submission" date="2020-03" db="EMBL/GenBank/DDBJ databases">
        <title>Genomic Encyclopedia of Type Strains, Phase IV (KMG-IV): sequencing the most valuable type-strain genomes for metagenomic binning, comparative biology and taxonomic classification.</title>
        <authorList>
            <person name="Goeker M."/>
        </authorList>
    </citation>
    <scope>NUCLEOTIDE SEQUENCE [LARGE SCALE GENOMIC DNA]</scope>
    <source>
        <strain evidence="1 2">DSM 101599</strain>
    </source>
</reference>
<organism evidence="1 2">
    <name type="scientific">Wenyingzhuangia heitensis</name>
    <dbReference type="NCBI Taxonomy" id="1487859"/>
    <lineage>
        <taxon>Bacteria</taxon>
        <taxon>Pseudomonadati</taxon>
        <taxon>Bacteroidota</taxon>
        <taxon>Flavobacteriia</taxon>
        <taxon>Flavobacteriales</taxon>
        <taxon>Flavobacteriaceae</taxon>
        <taxon>Wenyingzhuangia</taxon>
    </lineage>
</organism>
<accession>A0ABX0UCK5</accession>